<evidence type="ECO:0000256" key="4">
    <source>
        <dbReference type="ARBA" id="ARBA00022771"/>
    </source>
</evidence>
<comment type="subcellular location">
    <subcellularLocation>
        <location evidence="1">Nucleus</location>
    </subcellularLocation>
</comment>
<keyword evidence="6" id="KW-0539">Nucleus</keyword>
<keyword evidence="4 7" id="KW-0863">Zinc-finger</keyword>
<comment type="caution">
    <text evidence="11">The sequence shown here is derived from an EMBL/GenBank/DDBJ whole genome shotgun (WGS) entry which is preliminary data.</text>
</comment>
<feature type="compositionally biased region" description="Low complexity" evidence="8">
    <location>
        <begin position="543"/>
        <end position="574"/>
    </location>
</feature>
<dbReference type="InterPro" id="IPR011333">
    <property type="entry name" value="SKP1/BTB/POZ_sf"/>
</dbReference>
<dbReference type="Gene3D" id="3.30.710.10">
    <property type="entry name" value="Potassium Channel Kv1.1, Chain A"/>
    <property type="match status" value="1"/>
</dbReference>
<keyword evidence="2" id="KW-0479">Metal-binding</keyword>
<dbReference type="PROSITE" id="PS50097">
    <property type="entry name" value="BTB"/>
    <property type="match status" value="1"/>
</dbReference>
<feature type="compositionally biased region" description="Low complexity" evidence="8">
    <location>
        <begin position="156"/>
        <end position="168"/>
    </location>
</feature>
<evidence type="ECO:0000259" key="10">
    <source>
        <dbReference type="PROSITE" id="PS50157"/>
    </source>
</evidence>
<evidence type="ECO:0000256" key="3">
    <source>
        <dbReference type="ARBA" id="ARBA00022737"/>
    </source>
</evidence>
<feature type="region of interest" description="Disordered" evidence="8">
    <location>
        <begin position="537"/>
        <end position="574"/>
    </location>
</feature>
<dbReference type="PANTHER" id="PTHR24394">
    <property type="entry name" value="ZINC FINGER PROTEIN"/>
    <property type="match status" value="1"/>
</dbReference>
<dbReference type="GO" id="GO:0005634">
    <property type="term" value="C:nucleus"/>
    <property type="evidence" value="ECO:0007669"/>
    <property type="project" value="UniProtKB-SubCell"/>
</dbReference>
<evidence type="ECO:0000256" key="5">
    <source>
        <dbReference type="ARBA" id="ARBA00022833"/>
    </source>
</evidence>
<dbReference type="EMBL" id="JARKIK010000686">
    <property type="protein sequence ID" value="KAK8720235.1"/>
    <property type="molecule type" value="Genomic_DNA"/>
</dbReference>
<evidence type="ECO:0000313" key="11">
    <source>
        <dbReference type="EMBL" id="KAK8720235.1"/>
    </source>
</evidence>
<keyword evidence="5" id="KW-0862">Zinc</keyword>
<dbReference type="InterPro" id="IPR036236">
    <property type="entry name" value="Znf_C2H2_sf"/>
</dbReference>
<dbReference type="GO" id="GO:0008270">
    <property type="term" value="F:zinc ion binding"/>
    <property type="evidence" value="ECO:0007669"/>
    <property type="project" value="UniProtKB-KW"/>
</dbReference>
<dbReference type="PROSITE" id="PS50157">
    <property type="entry name" value="ZINC_FINGER_C2H2_2"/>
    <property type="match status" value="2"/>
</dbReference>
<organism evidence="11 12">
    <name type="scientific">Cherax quadricarinatus</name>
    <name type="common">Australian red claw crayfish</name>
    <dbReference type="NCBI Taxonomy" id="27406"/>
    <lineage>
        <taxon>Eukaryota</taxon>
        <taxon>Metazoa</taxon>
        <taxon>Ecdysozoa</taxon>
        <taxon>Arthropoda</taxon>
        <taxon>Crustacea</taxon>
        <taxon>Multicrustacea</taxon>
        <taxon>Malacostraca</taxon>
        <taxon>Eumalacostraca</taxon>
        <taxon>Eucarida</taxon>
        <taxon>Decapoda</taxon>
        <taxon>Pleocyemata</taxon>
        <taxon>Astacidea</taxon>
        <taxon>Parastacoidea</taxon>
        <taxon>Parastacidae</taxon>
        <taxon>Cherax</taxon>
    </lineage>
</organism>
<dbReference type="Proteomes" id="UP001445076">
    <property type="component" value="Unassembled WGS sequence"/>
</dbReference>
<keyword evidence="3" id="KW-0677">Repeat</keyword>
<dbReference type="InterPro" id="IPR013087">
    <property type="entry name" value="Znf_C2H2_type"/>
</dbReference>
<dbReference type="SUPFAM" id="SSF57667">
    <property type="entry name" value="beta-beta-alpha zinc fingers"/>
    <property type="match status" value="1"/>
</dbReference>
<evidence type="ECO:0000256" key="6">
    <source>
        <dbReference type="ARBA" id="ARBA00023242"/>
    </source>
</evidence>
<dbReference type="SMART" id="SM00355">
    <property type="entry name" value="ZnF_C2H2"/>
    <property type="match status" value="2"/>
</dbReference>
<keyword evidence="12" id="KW-1185">Reference proteome</keyword>
<feature type="domain" description="C2H2-type" evidence="10">
    <location>
        <begin position="508"/>
        <end position="536"/>
    </location>
</feature>
<feature type="domain" description="C2H2-type" evidence="10">
    <location>
        <begin position="344"/>
        <end position="371"/>
    </location>
</feature>
<feature type="compositionally biased region" description="Gly residues" evidence="8">
    <location>
        <begin position="212"/>
        <end position="224"/>
    </location>
</feature>
<feature type="region of interest" description="Disordered" evidence="8">
    <location>
        <begin position="448"/>
        <end position="494"/>
    </location>
</feature>
<evidence type="ECO:0000256" key="8">
    <source>
        <dbReference type="SAM" id="MobiDB-lite"/>
    </source>
</evidence>
<feature type="domain" description="BTB" evidence="9">
    <location>
        <begin position="27"/>
        <end position="98"/>
    </location>
</feature>
<dbReference type="SUPFAM" id="SSF54695">
    <property type="entry name" value="POZ domain"/>
    <property type="match status" value="1"/>
</dbReference>
<gene>
    <name evidence="11" type="ORF">OTU49_013494</name>
</gene>
<sequence length="574" mass="60658">MSETHSSSTVPIRDPPSLCPILQDEDYDAWVLAGGRLFRAHSSVLAAHSTYLRGAAVGATVGAGSSDRDVRLLLPHVPSAGFAAVLTYMYTGRLPLTPSTLYEVLLAGHLLQMAGVVSLCQALLTTTAATTTVAVPPPLSVWRGLARLVPPHHHATATTTTTTIVRPTPTRPRPHHHHHHHPLQELTLEPVDGGGSRSLSLAPCPDENTAPEGGGDSRYGGDGETAAGGGGVGAAAAAAVVIDVAACDGPVFFERVINRAYRANPLLGADDSETETEINVDDIDSCDDDSSRQVATATTQELPLGAAAGGNGIAGLLRLQAASGTQRNGPVSPPTPASVTSRTYHCVYCNHTFKSHYCYQKHMRRHINPITVEVDKLRGAAVVACTTGGGQEGGCSRSAAQEEGCNRSDKQEQEGCNRLATQEQECNRSAMQEQEGCNRSVTQEQGCNRSVTQEREGFTRSATQEGGSSNSASNDSGKSRSGSPYSSRHLSPAPSEGLKILDLNVQYFPCKTCGCKFPSYYFVHKHRRLCHQEEEATSFAKKTTNNPPATPSTSTSTTSTPSTTPVNTPTTTPA</sequence>
<dbReference type="AlphaFoldDB" id="A0AAW0VTU0"/>
<name>A0AAW0VTU0_CHEQU</name>
<feature type="compositionally biased region" description="Basic residues" evidence="8">
    <location>
        <begin position="172"/>
        <end position="181"/>
    </location>
</feature>
<dbReference type="PROSITE" id="PS00028">
    <property type="entry name" value="ZINC_FINGER_C2H2_1"/>
    <property type="match status" value="2"/>
</dbReference>
<accession>A0AAW0VTU0</accession>
<proteinExistence type="predicted"/>
<dbReference type="InterPro" id="IPR000210">
    <property type="entry name" value="BTB/POZ_dom"/>
</dbReference>
<evidence type="ECO:0000256" key="2">
    <source>
        <dbReference type="ARBA" id="ARBA00022723"/>
    </source>
</evidence>
<reference evidence="11 12" key="1">
    <citation type="journal article" date="2024" name="BMC Genomics">
        <title>Genome assembly of redclaw crayfish (Cherax quadricarinatus) provides insights into its immune adaptation and hypoxia tolerance.</title>
        <authorList>
            <person name="Liu Z."/>
            <person name="Zheng J."/>
            <person name="Li H."/>
            <person name="Fang K."/>
            <person name="Wang S."/>
            <person name="He J."/>
            <person name="Zhou D."/>
            <person name="Weng S."/>
            <person name="Chi M."/>
            <person name="Gu Z."/>
            <person name="He J."/>
            <person name="Li F."/>
            <person name="Wang M."/>
        </authorList>
    </citation>
    <scope>NUCLEOTIDE SEQUENCE [LARGE SCALE GENOMIC DNA]</scope>
    <source>
        <strain evidence="11">ZL_2023a</strain>
    </source>
</reference>
<protein>
    <submittedName>
        <fullName evidence="11">Uncharacterized protein</fullName>
    </submittedName>
</protein>
<dbReference type="GO" id="GO:0000981">
    <property type="term" value="F:DNA-binding transcription factor activity, RNA polymerase II-specific"/>
    <property type="evidence" value="ECO:0007669"/>
    <property type="project" value="TreeGrafter"/>
</dbReference>
<dbReference type="CDD" id="cd18186">
    <property type="entry name" value="BTB_POZ_ZBTB_KLHL-like"/>
    <property type="match status" value="1"/>
</dbReference>
<evidence type="ECO:0000313" key="12">
    <source>
        <dbReference type="Proteomes" id="UP001445076"/>
    </source>
</evidence>
<evidence type="ECO:0000256" key="7">
    <source>
        <dbReference type="PROSITE-ProRule" id="PRU00042"/>
    </source>
</evidence>
<dbReference type="Pfam" id="PF00651">
    <property type="entry name" value="BTB"/>
    <property type="match status" value="1"/>
</dbReference>
<dbReference type="SMART" id="SM00225">
    <property type="entry name" value="BTB"/>
    <property type="match status" value="1"/>
</dbReference>
<dbReference type="PANTHER" id="PTHR24394:SF44">
    <property type="entry name" value="ZINC FINGER PROTEIN 271-LIKE"/>
    <property type="match status" value="1"/>
</dbReference>
<feature type="compositionally biased region" description="Low complexity" evidence="8">
    <location>
        <begin position="466"/>
        <end position="492"/>
    </location>
</feature>
<evidence type="ECO:0000256" key="1">
    <source>
        <dbReference type="ARBA" id="ARBA00004123"/>
    </source>
</evidence>
<feature type="region of interest" description="Disordered" evidence="8">
    <location>
        <begin position="151"/>
        <end position="224"/>
    </location>
</feature>
<evidence type="ECO:0000259" key="9">
    <source>
        <dbReference type="PROSITE" id="PS50097"/>
    </source>
</evidence>